<organism evidence="1">
    <name type="scientific">Sesamum calycinum</name>
    <dbReference type="NCBI Taxonomy" id="2727403"/>
    <lineage>
        <taxon>Eukaryota</taxon>
        <taxon>Viridiplantae</taxon>
        <taxon>Streptophyta</taxon>
        <taxon>Embryophyta</taxon>
        <taxon>Tracheophyta</taxon>
        <taxon>Spermatophyta</taxon>
        <taxon>Magnoliopsida</taxon>
        <taxon>eudicotyledons</taxon>
        <taxon>Gunneridae</taxon>
        <taxon>Pentapetalae</taxon>
        <taxon>asterids</taxon>
        <taxon>lamiids</taxon>
        <taxon>Lamiales</taxon>
        <taxon>Pedaliaceae</taxon>
        <taxon>Sesamum</taxon>
    </lineage>
</organism>
<reference evidence="1" key="2">
    <citation type="journal article" date="2024" name="Plant">
        <title>Genomic evolution and insights into agronomic trait innovations of Sesamum species.</title>
        <authorList>
            <person name="Miao H."/>
            <person name="Wang L."/>
            <person name="Qu L."/>
            <person name="Liu H."/>
            <person name="Sun Y."/>
            <person name="Le M."/>
            <person name="Wang Q."/>
            <person name="Wei S."/>
            <person name="Zheng Y."/>
            <person name="Lin W."/>
            <person name="Duan Y."/>
            <person name="Cao H."/>
            <person name="Xiong S."/>
            <person name="Wang X."/>
            <person name="Wei L."/>
            <person name="Li C."/>
            <person name="Ma Q."/>
            <person name="Ju M."/>
            <person name="Zhao R."/>
            <person name="Li G."/>
            <person name="Mu C."/>
            <person name="Tian Q."/>
            <person name="Mei H."/>
            <person name="Zhang T."/>
            <person name="Gao T."/>
            <person name="Zhang H."/>
        </authorList>
    </citation>
    <scope>NUCLEOTIDE SEQUENCE</scope>
    <source>
        <strain evidence="1">KEN8</strain>
    </source>
</reference>
<comment type="caution">
    <text evidence="1">The sequence shown here is derived from an EMBL/GenBank/DDBJ whole genome shotgun (WGS) entry which is preliminary data.</text>
</comment>
<sequence>MVPDENYLDAASSILPLPFQVWLRFPDGRLITCYHMGMVRDMLLSSCSPDWGHAERFATDFGLKLNEDTAC</sequence>
<gene>
    <name evidence="1" type="ORF">Scaly_3071000</name>
</gene>
<evidence type="ECO:0000313" key="1">
    <source>
        <dbReference type="EMBL" id="KAL0298181.1"/>
    </source>
</evidence>
<protein>
    <submittedName>
        <fullName evidence="1">Uncharacterized protein</fullName>
    </submittedName>
</protein>
<proteinExistence type="predicted"/>
<reference evidence="1" key="1">
    <citation type="submission" date="2020-06" db="EMBL/GenBank/DDBJ databases">
        <authorList>
            <person name="Li T."/>
            <person name="Hu X."/>
            <person name="Zhang T."/>
            <person name="Song X."/>
            <person name="Zhang H."/>
            <person name="Dai N."/>
            <person name="Sheng W."/>
            <person name="Hou X."/>
            <person name="Wei L."/>
        </authorList>
    </citation>
    <scope>NUCLEOTIDE SEQUENCE</scope>
    <source>
        <strain evidence="1">KEN8</strain>
        <tissue evidence="1">Leaf</tissue>
    </source>
</reference>
<dbReference type="AlphaFoldDB" id="A0AAW2JXE6"/>
<dbReference type="EMBL" id="JACGWM010000801">
    <property type="protein sequence ID" value="KAL0298181.1"/>
    <property type="molecule type" value="Genomic_DNA"/>
</dbReference>
<accession>A0AAW2JXE6</accession>
<name>A0AAW2JXE6_9LAMI</name>